<dbReference type="PANTHER" id="PTHR43595:SF2">
    <property type="entry name" value="SMALL RIBOSOMAL SUBUNIT PROTEIN MS42"/>
    <property type="match status" value="1"/>
</dbReference>
<dbReference type="PANTHER" id="PTHR43595">
    <property type="entry name" value="37S RIBOSOMAL PROTEIN S26, MITOCHONDRIAL"/>
    <property type="match status" value="1"/>
</dbReference>
<dbReference type="GO" id="GO:0046872">
    <property type="term" value="F:metal ion binding"/>
    <property type="evidence" value="ECO:0007669"/>
    <property type="project" value="InterPro"/>
</dbReference>
<evidence type="ECO:0000313" key="4">
    <source>
        <dbReference type="Proteomes" id="UP000799421"/>
    </source>
</evidence>
<evidence type="ECO:0000259" key="2">
    <source>
        <dbReference type="Pfam" id="PF02777"/>
    </source>
</evidence>
<evidence type="ECO:0000256" key="1">
    <source>
        <dbReference type="ARBA" id="ARBA00037226"/>
    </source>
</evidence>
<accession>A0A6A7C228</accession>
<dbReference type="SUPFAM" id="SSF54719">
    <property type="entry name" value="Fe,Mn superoxide dismutase (SOD), C-terminal domain"/>
    <property type="match status" value="1"/>
</dbReference>
<dbReference type="Proteomes" id="UP000799421">
    <property type="component" value="Unassembled WGS sequence"/>
</dbReference>
<dbReference type="Gene3D" id="3.55.40.20">
    <property type="entry name" value="Iron/manganese superoxide dismutase, C-terminal domain"/>
    <property type="match status" value="1"/>
</dbReference>
<protein>
    <submittedName>
        <fullName evidence="3">Manganese and iron superoxide dismutase</fullName>
    </submittedName>
</protein>
<evidence type="ECO:0000313" key="3">
    <source>
        <dbReference type="EMBL" id="KAF2861069.1"/>
    </source>
</evidence>
<comment type="function">
    <text evidence="1">Component of the mitochondrial ribosome (mitoribosome), a dedicated translation machinery responsible for the synthesis of mitochondrial genome-encoded proteins, including at least some of the essential transmembrane subunits of the mitochondrial respiratory chain. The mitoribosomes are attached to the mitochondrial inner membrane and translation products are cotranslationally integrated into the membrane.</text>
</comment>
<keyword evidence="4" id="KW-1185">Reference proteome</keyword>
<dbReference type="GO" id="GO:0005737">
    <property type="term" value="C:cytoplasm"/>
    <property type="evidence" value="ECO:0007669"/>
    <property type="project" value="TreeGrafter"/>
</dbReference>
<dbReference type="AlphaFoldDB" id="A0A6A7C228"/>
<gene>
    <name evidence="3" type="ORF">K470DRAFT_257218</name>
</gene>
<proteinExistence type="predicted"/>
<dbReference type="InterPro" id="IPR036324">
    <property type="entry name" value="Mn/Fe_SOD_N_sf"/>
</dbReference>
<reference evidence="3" key="1">
    <citation type="journal article" date="2020" name="Stud. Mycol.">
        <title>101 Dothideomycetes genomes: a test case for predicting lifestyles and emergence of pathogens.</title>
        <authorList>
            <person name="Haridas S."/>
            <person name="Albert R."/>
            <person name="Binder M."/>
            <person name="Bloem J."/>
            <person name="Labutti K."/>
            <person name="Salamov A."/>
            <person name="Andreopoulos B."/>
            <person name="Baker S."/>
            <person name="Barry K."/>
            <person name="Bills G."/>
            <person name="Bluhm B."/>
            <person name="Cannon C."/>
            <person name="Castanera R."/>
            <person name="Culley D."/>
            <person name="Daum C."/>
            <person name="Ezra D."/>
            <person name="Gonzalez J."/>
            <person name="Henrissat B."/>
            <person name="Kuo A."/>
            <person name="Liang C."/>
            <person name="Lipzen A."/>
            <person name="Lutzoni F."/>
            <person name="Magnuson J."/>
            <person name="Mondo S."/>
            <person name="Nolan M."/>
            <person name="Ohm R."/>
            <person name="Pangilinan J."/>
            <person name="Park H.-J."/>
            <person name="Ramirez L."/>
            <person name="Alfaro M."/>
            <person name="Sun H."/>
            <person name="Tritt A."/>
            <person name="Yoshinaga Y."/>
            <person name="Zwiers L.-H."/>
            <person name="Turgeon B."/>
            <person name="Goodwin S."/>
            <person name="Spatafora J."/>
            <person name="Crous P."/>
            <person name="Grigoriev I."/>
        </authorList>
    </citation>
    <scope>NUCLEOTIDE SEQUENCE</scope>
    <source>
        <strain evidence="3">CBS 480.64</strain>
    </source>
</reference>
<organism evidence="3 4">
    <name type="scientific">Piedraia hortae CBS 480.64</name>
    <dbReference type="NCBI Taxonomy" id="1314780"/>
    <lineage>
        <taxon>Eukaryota</taxon>
        <taxon>Fungi</taxon>
        <taxon>Dikarya</taxon>
        <taxon>Ascomycota</taxon>
        <taxon>Pezizomycotina</taxon>
        <taxon>Dothideomycetes</taxon>
        <taxon>Dothideomycetidae</taxon>
        <taxon>Capnodiales</taxon>
        <taxon>Piedraiaceae</taxon>
        <taxon>Piedraia</taxon>
    </lineage>
</organism>
<dbReference type="SUPFAM" id="SSF46609">
    <property type="entry name" value="Fe,Mn superoxide dismutase (SOD), N-terminal domain"/>
    <property type="match status" value="1"/>
</dbReference>
<dbReference type="OrthoDB" id="275227at2759"/>
<dbReference type="Pfam" id="PF02777">
    <property type="entry name" value="Sod_Fe_C"/>
    <property type="match status" value="2"/>
</dbReference>
<dbReference type="EMBL" id="MU005975">
    <property type="protein sequence ID" value="KAF2861069.1"/>
    <property type="molecule type" value="Genomic_DNA"/>
</dbReference>
<dbReference type="GO" id="GO:0004784">
    <property type="term" value="F:superoxide dismutase activity"/>
    <property type="evidence" value="ECO:0007669"/>
    <property type="project" value="InterPro"/>
</dbReference>
<feature type="domain" description="Manganese/iron superoxide dismutase C-terminal" evidence="2">
    <location>
        <begin position="138"/>
        <end position="177"/>
    </location>
</feature>
<dbReference type="InterPro" id="IPR036314">
    <property type="entry name" value="SOD_C_sf"/>
</dbReference>
<feature type="domain" description="Manganese/iron superoxide dismutase C-terminal" evidence="2">
    <location>
        <begin position="256"/>
        <end position="297"/>
    </location>
</feature>
<name>A0A6A7C228_9PEZI</name>
<dbReference type="InterPro" id="IPR019832">
    <property type="entry name" value="Mn/Fe_SOD_C"/>
</dbReference>
<sequence>MIPRQLGRPLAAFAPLRYTGPSCVTLPSASFVSPRRSLHKLPILDQDNMFRRHGIANFISPEAYDMAWTQYQQQTLNKLNDLLADDPLEHIKIRSVILQTAHDPMAAHIFNHASMAWNNHAFFSTLSSDPKKLEAIPRLQESLEVTFGSIENLKMTMLDTAAAMFGPGFVWLIWSRDLEPPTSRIRKGSWRILTTYIAGTPFAEAGYRQQGLDTNTNNSTTMKNYMNSPPINNVGAFGAFSRSGKEQASLPPGGANVLPVLCVNTWEHVWLRDYGMDGKRAYLQEWWNAIDWHAVDNNTPPEAKSALQFIRGDDKSPLGN</sequence>